<evidence type="ECO:0000313" key="1">
    <source>
        <dbReference type="EMBL" id="EEG23051.1"/>
    </source>
</evidence>
<reference evidence="1 2" key="1">
    <citation type="submission" date="2009-01" db="EMBL/GenBank/DDBJ databases">
        <authorList>
            <person name="Fulton L."/>
            <person name="Clifton S."/>
            <person name="Chinwalla A.T."/>
            <person name="Mitreva M."/>
            <person name="Sodergren E."/>
            <person name="Weinstock G."/>
            <person name="Clifton S."/>
            <person name="Dooling D.J."/>
            <person name="Fulton B."/>
            <person name="Minx P."/>
            <person name="Pepin K.H."/>
            <person name="Johnson M."/>
            <person name="Bhonagiri V."/>
            <person name="Nash W.E."/>
            <person name="Mardis E.R."/>
            <person name="Wilson R.K."/>
        </authorList>
    </citation>
    <scope>NUCLEOTIDE SEQUENCE [LARGE SCALE GENOMIC DNA]</scope>
    <source>
        <strain evidence="1 2">ATCC 23834</strain>
    </source>
</reference>
<proteinExistence type="predicted"/>
<evidence type="ECO:0000313" key="2">
    <source>
        <dbReference type="Proteomes" id="UP000005837"/>
    </source>
</evidence>
<organism evidence="1 2">
    <name type="scientific">Eikenella corrodens ATCC 23834</name>
    <dbReference type="NCBI Taxonomy" id="546274"/>
    <lineage>
        <taxon>Bacteria</taxon>
        <taxon>Pseudomonadati</taxon>
        <taxon>Pseudomonadota</taxon>
        <taxon>Betaproteobacteria</taxon>
        <taxon>Neisseriales</taxon>
        <taxon>Neisseriaceae</taxon>
        <taxon>Eikenella</taxon>
    </lineage>
</organism>
<dbReference type="EMBL" id="ACEA01000051">
    <property type="protein sequence ID" value="EEG23051.1"/>
    <property type="molecule type" value="Genomic_DNA"/>
</dbReference>
<dbReference type="Proteomes" id="UP000005837">
    <property type="component" value="Unassembled WGS sequence"/>
</dbReference>
<gene>
    <name evidence="1" type="ORF">EIKCOROL_02296</name>
</gene>
<dbReference type="HOGENOM" id="CLU_3061123_0_0_4"/>
<dbReference type="AlphaFoldDB" id="C0DY33"/>
<accession>C0DY33</accession>
<sequence length="53" mass="5541">MPPSKVRNISGILEKSGILSQAVHGLKAAGYFQVAFSTRAGLPGISARPASFR</sequence>
<comment type="caution">
    <text evidence="1">The sequence shown here is derived from an EMBL/GenBank/DDBJ whole genome shotgun (WGS) entry which is preliminary data.</text>
</comment>
<protein>
    <submittedName>
        <fullName evidence="1">Uncharacterized protein</fullName>
    </submittedName>
</protein>
<name>C0DY33_EIKCO</name>